<dbReference type="EMBL" id="AZBU02000003">
    <property type="protein sequence ID" value="TKR88172.1"/>
    <property type="molecule type" value="Genomic_DNA"/>
</dbReference>
<dbReference type="AlphaFoldDB" id="A0A4U5NXG8"/>
<accession>A0A4U5NXG8</accession>
<reference evidence="1 2" key="2">
    <citation type="journal article" date="2019" name="G3 (Bethesda)">
        <title>Hybrid Assembly of the Genome of the Entomopathogenic Nematode Steinernema carpocapsae Identifies the X-Chromosome.</title>
        <authorList>
            <person name="Serra L."/>
            <person name="Macchietto M."/>
            <person name="Macias-Munoz A."/>
            <person name="McGill C.J."/>
            <person name="Rodriguez I.M."/>
            <person name="Rodriguez B."/>
            <person name="Murad R."/>
            <person name="Mortazavi A."/>
        </authorList>
    </citation>
    <scope>NUCLEOTIDE SEQUENCE [LARGE SCALE GENOMIC DNA]</scope>
    <source>
        <strain evidence="1 2">ALL</strain>
    </source>
</reference>
<keyword evidence="2" id="KW-1185">Reference proteome</keyword>
<protein>
    <submittedName>
        <fullName evidence="1">Uncharacterized protein</fullName>
    </submittedName>
</protein>
<organism evidence="1 2">
    <name type="scientific">Steinernema carpocapsae</name>
    <name type="common">Entomopathogenic nematode</name>
    <dbReference type="NCBI Taxonomy" id="34508"/>
    <lineage>
        <taxon>Eukaryota</taxon>
        <taxon>Metazoa</taxon>
        <taxon>Ecdysozoa</taxon>
        <taxon>Nematoda</taxon>
        <taxon>Chromadorea</taxon>
        <taxon>Rhabditida</taxon>
        <taxon>Tylenchina</taxon>
        <taxon>Panagrolaimomorpha</taxon>
        <taxon>Strongyloidoidea</taxon>
        <taxon>Steinernematidae</taxon>
        <taxon>Steinernema</taxon>
    </lineage>
</organism>
<proteinExistence type="predicted"/>
<evidence type="ECO:0000313" key="1">
    <source>
        <dbReference type="EMBL" id="TKR88172.1"/>
    </source>
</evidence>
<evidence type="ECO:0000313" key="2">
    <source>
        <dbReference type="Proteomes" id="UP000298663"/>
    </source>
</evidence>
<gene>
    <name evidence="1" type="ORF">L596_012457</name>
</gene>
<comment type="caution">
    <text evidence="1">The sequence shown here is derived from an EMBL/GenBank/DDBJ whole genome shotgun (WGS) entry which is preliminary data.</text>
</comment>
<dbReference type="Proteomes" id="UP000298663">
    <property type="component" value="Unassembled WGS sequence"/>
</dbReference>
<reference evidence="1 2" key="1">
    <citation type="journal article" date="2015" name="Genome Biol.">
        <title>Comparative genomics of Steinernema reveals deeply conserved gene regulatory networks.</title>
        <authorList>
            <person name="Dillman A.R."/>
            <person name="Macchietto M."/>
            <person name="Porter C.F."/>
            <person name="Rogers A."/>
            <person name="Williams B."/>
            <person name="Antoshechkin I."/>
            <person name="Lee M.M."/>
            <person name="Goodwin Z."/>
            <person name="Lu X."/>
            <person name="Lewis E.E."/>
            <person name="Goodrich-Blair H."/>
            <person name="Stock S.P."/>
            <person name="Adams B.J."/>
            <person name="Sternberg P.W."/>
            <person name="Mortazavi A."/>
        </authorList>
    </citation>
    <scope>NUCLEOTIDE SEQUENCE [LARGE SCALE GENOMIC DNA]</scope>
    <source>
        <strain evidence="1 2">ALL</strain>
    </source>
</reference>
<sequence length="126" mass="14212">MTLSGAGTYAIVLRIAFVLKIQFIHSKPLHTHVNERSLPLYAVSNAHVDHVDHLLLAKVEDVVRKLQKLRVDAIPLEAEVPVFVEFGRIVPNRIVIQSRILCPETPIRQPKRGFCYGHTITENISS</sequence>
<name>A0A4U5NXG8_STECR</name>